<dbReference type="Proteomes" id="UP000316252">
    <property type="component" value="Unassembled WGS sequence"/>
</dbReference>
<evidence type="ECO:0000313" key="2">
    <source>
        <dbReference type="Proteomes" id="UP000316252"/>
    </source>
</evidence>
<keyword evidence="2" id="KW-1185">Reference proteome</keyword>
<reference evidence="1 2" key="1">
    <citation type="submission" date="2019-06" db="EMBL/GenBank/DDBJ databases">
        <authorList>
            <person name="Li F."/>
        </authorList>
    </citation>
    <scope>NUCLEOTIDE SEQUENCE [LARGE SCALE GENOMIC DNA]</scope>
    <source>
        <strain evidence="1 2">10F1D-1</strain>
    </source>
</reference>
<dbReference type="AlphaFoldDB" id="A0A506XZK4"/>
<proteinExistence type="predicted"/>
<protein>
    <recommendedName>
        <fullName evidence="3">Pilus assembly protein CpaE</fullName>
    </recommendedName>
</protein>
<evidence type="ECO:0008006" key="3">
    <source>
        <dbReference type="Google" id="ProtNLM"/>
    </source>
</evidence>
<sequence length="141" mass="15621">MISTRLAGELREAGLRWDPISGDAFQIAGGEFEGDVFTVSDMTIEPHHYETGTVLGFNGTTEWALDSVALEDALWLPREDQLRELLRGSFLALERRVDITRVAIVEYRVTIELAGSRHDFRADDAAEAYGRALLALIRAAG</sequence>
<dbReference type="OrthoDB" id="3295834at2"/>
<organism evidence="1 2">
    <name type="scientific">Schumannella soli</name>
    <dbReference type="NCBI Taxonomy" id="2590779"/>
    <lineage>
        <taxon>Bacteria</taxon>
        <taxon>Bacillati</taxon>
        <taxon>Actinomycetota</taxon>
        <taxon>Actinomycetes</taxon>
        <taxon>Micrococcales</taxon>
        <taxon>Microbacteriaceae</taxon>
        <taxon>Schumannella</taxon>
    </lineage>
</organism>
<dbReference type="RefSeq" id="WP_141163006.1">
    <property type="nucleotide sequence ID" value="NZ_VHQG01000002.1"/>
</dbReference>
<evidence type="ECO:0000313" key="1">
    <source>
        <dbReference type="EMBL" id="TPW75646.1"/>
    </source>
</evidence>
<dbReference type="EMBL" id="VHQG01000002">
    <property type="protein sequence ID" value="TPW75646.1"/>
    <property type="molecule type" value="Genomic_DNA"/>
</dbReference>
<gene>
    <name evidence="1" type="ORF">FJ657_07120</name>
</gene>
<name>A0A506XZK4_9MICO</name>
<accession>A0A506XZK4</accession>
<comment type="caution">
    <text evidence="1">The sequence shown here is derived from an EMBL/GenBank/DDBJ whole genome shotgun (WGS) entry which is preliminary data.</text>
</comment>